<dbReference type="RefSeq" id="WP_179239288.1">
    <property type="nucleotide sequence ID" value="NZ_JACBNQ010000023.1"/>
</dbReference>
<dbReference type="Proteomes" id="UP000611629">
    <property type="component" value="Unassembled WGS sequence"/>
</dbReference>
<organism evidence="7 8">
    <name type="scientific">Sedimentibacter hydroxybenzoicus DSM 7310</name>
    <dbReference type="NCBI Taxonomy" id="1123245"/>
    <lineage>
        <taxon>Bacteria</taxon>
        <taxon>Bacillati</taxon>
        <taxon>Bacillota</taxon>
        <taxon>Tissierellia</taxon>
        <taxon>Sedimentibacter</taxon>
    </lineage>
</organism>
<dbReference type="AlphaFoldDB" id="A0A974GXG7"/>
<dbReference type="InterPro" id="IPR003094">
    <property type="entry name" value="6Pfruct_kin"/>
</dbReference>
<dbReference type="CDD" id="cd07067">
    <property type="entry name" value="HP_PGM_like"/>
    <property type="match status" value="1"/>
</dbReference>
<dbReference type="EC" id="5.4.2.11" evidence="2"/>
<dbReference type="GO" id="GO:0006096">
    <property type="term" value="P:glycolytic process"/>
    <property type="evidence" value="ECO:0007669"/>
    <property type="project" value="UniProtKB-KW"/>
</dbReference>
<feature type="active site" description="Proton donor/acceptor" evidence="5">
    <location>
        <position position="83"/>
    </location>
</feature>
<evidence type="ECO:0000256" key="4">
    <source>
        <dbReference type="ARBA" id="ARBA00023235"/>
    </source>
</evidence>
<dbReference type="PROSITE" id="PS00175">
    <property type="entry name" value="PG_MUTASE"/>
    <property type="match status" value="1"/>
</dbReference>
<feature type="binding site" evidence="6">
    <location>
        <begin position="6"/>
        <end position="13"/>
    </location>
    <ligand>
        <name>substrate</name>
    </ligand>
</feature>
<dbReference type="Gene3D" id="3.40.50.1240">
    <property type="entry name" value="Phosphoglycerate mutase-like"/>
    <property type="match status" value="1"/>
</dbReference>
<dbReference type="InterPro" id="IPR029033">
    <property type="entry name" value="His_PPase_superfam"/>
</dbReference>
<name>A0A974GXG7_SEDHY</name>
<dbReference type="EMBL" id="JACBNQ010000023">
    <property type="protein sequence ID" value="NYB75577.1"/>
    <property type="molecule type" value="Genomic_DNA"/>
</dbReference>
<keyword evidence="4" id="KW-0413">Isomerase</keyword>
<evidence type="ECO:0000256" key="1">
    <source>
        <dbReference type="ARBA" id="ARBA00006717"/>
    </source>
</evidence>
<comment type="caution">
    <text evidence="7">The sequence shown here is derived from an EMBL/GenBank/DDBJ whole genome shotgun (WGS) entry which is preliminary data.</text>
</comment>
<dbReference type="GO" id="GO:0004619">
    <property type="term" value="F:phosphoglycerate mutase activity"/>
    <property type="evidence" value="ECO:0007669"/>
    <property type="project" value="UniProtKB-EC"/>
</dbReference>
<dbReference type="PIRSF" id="PIRSF000709">
    <property type="entry name" value="6PFK_2-Ptase"/>
    <property type="match status" value="1"/>
</dbReference>
<dbReference type="SUPFAM" id="SSF53254">
    <property type="entry name" value="Phosphoglycerate mutase-like"/>
    <property type="match status" value="1"/>
</dbReference>
<comment type="similarity">
    <text evidence="1">Belongs to the phosphoglycerate mutase family. BPG-dependent PGAM subfamily.</text>
</comment>
<evidence type="ECO:0000313" key="8">
    <source>
        <dbReference type="Proteomes" id="UP000611629"/>
    </source>
</evidence>
<dbReference type="PRINTS" id="PR00991">
    <property type="entry name" value="6PFRUCTKNASE"/>
</dbReference>
<dbReference type="SMART" id="SM00855">
    <property type="entry name" value="PGAM"/>
    <property type="match status" value="1"/>
</dbReference>
<feature type="binding site" evidence="6">
    <location>
        <position position="56"/>
    </location>
    <ligand>
        <name>substrate</name>
    </ligand>
</feature>
<accession>A0A974GXG7</accession>
<dbReference type="InterPro" id="IPR001345">
    <property type="entry name" value="PG/BPGM_mutase_AS"/>
</dbReference>
<keyword evidence="3" id="KW-0324">Glycolysis</keyword>
<gene>
    <name evidence="7" type="ORF">HZF24_15625</name>
</gene>
<evidence type="ECO:0000313" key="7">
    <source>
        <dbReference type="EMBL" id="NYB75577.1"/>
    </source>
</evidence>
<dbReference type="Pfam" id="PF00300">
    <property type="entry name" value="His_Phos_1"/>
    <property type="match status" value="1"/>
</dbReference>
<evidence type="ECO:0000256" key="6">
    <source>
        <dbReference type="PIRSR" id="PIRSR613078-2"/>
    </source>
</evidence>
<evidence type="ECO:0000256" key="5">
    <source>
        <dbReference type="PIRSR" id="PIRSR613078-1"/>
    </source>
</evidence>
<dbReference type="GO" id="GO:0006003">
    <property type="term" value="P:fructose 2,6-bisphosphate metabolic process"/>
    <property type="evidence" value="ECO:0007669"/>
    <property type="project" value="InterPro"/>
</dbReference>
<evidence type="ECO:0000256" key="2">
    <source>
        <dbReference type="ARBA" id="ARBA00012028"/>
    </source>
</evidence>
<dbReference type="InterPro" id="IPR005952">
    <property type="entry name" value="Phosphogly_mut1"/>
</dbReference>
<proteinExistence type="inferred from homology"/>
<keyword evidence="8" id="KW-1185">Reference proteome</keyword>
<sequence>MIYLVRHGESEANIQNRFSGITDVDLSDRGRKQAATAGDNLKPYKIDYVYSSPLKRARETAEIICDVNNIDINEIIIENNLIEVNFGLFENMTWDEIRESHREESENWISNKHRYKFPEGESYDDIVNRISSFVDNVPDNSLIVTHFGVIQSILLYLDIADDNNLWDHKIDNCDIVILDKNKGKIEKIIKNASS</sequence>
<dbReference type="GO" id="GO:0005524">
    <property type="term" value="F:ATP binding"/>
    <property type="evidence" value="ECO:0007669"/>
    <property type="project" value="InterPro"/>
</dbReference>
<reference evidence="7" key="1">
    <citation type="submission" date="2020-07" db="EMBL/GenBank/DDBJ databases">
        <title>Genomic analysis of a strain of Sedimentibacter Hydroxybenzoicus DSM7310.</title>
        <authorList>
            <person name="Ma S."/>
        </authorList>
    </citation>
    <scope>NUCLEOTIDE SEQUENCE</scope>
    <source>
        <strain evidence="7">DSM 7310</strain>
    </source>
</reference>
<dbReference type="InterPro" id="IPR013078">
    <property type="entry name" value="His_Pase_superF_clade-1"/>
</dbReference>
<feature type="active site" description="Tele-phosphohistidine intermediate" evidence="5">
    <location>
        <position position="7"/>
    </location>
</feature>
<dbReference type="PANTHER" id="PTHR11931">
    <property type="entry name" value="PHOSPHOGLYCERATE MUTASE"/>
    <property type="match status" value="1"/>
</dbReference>
<protein>
    <recommendedName>
        <fullName evidence="2">phosphoglycerate mutase (2,3-diphosphoglycerate-dependent)</fullName>
        <ecNumber evidence="2">5.4.2.11</ecNumber>
    </recommendedName>
</protein>
<evidence type="ECO:0000256" key="3">
    <source>
        <dbReference type="ARBA" id="ARBA00023152"/>
    </source>
</evidence>